<keyword evidence="3" id="KW-1185">Reference proteome</keyword>
<dbReference type="STRING" id="1349785.GCA_000509405_01689"/>
<keyword evidence="1" id="KW-0472">Membrane</keyword>
<dbReference type="EMBL" id="LT634361">
    <property type="protein sequence ID" value="SFZ83674.1"/>
    <property type="molecule type" value="Genomic_DNA"/>
</dbReference>
<feature type="transmembrane region" description="Helical" evidence="1">
    <location>
        <begin position="37"/>
        <end position="56"/>
    </location>
</feature>
<reference evidence="2 3" key="1">
    <citation type="submission" date="2016-11" db="EMBL/GenBank/DDBJ databases">
        <authorList>
            <person name="Jaros S."/>
            <person name="Januszkiewicz K."/>
            <person name="Wedrychowicz H."/>
        </authorList>
    </citation>
    <scope>NUCLEOTIDE SEQUENCE [LARGE SCALE GENOMIC DNA]</scope>
    <source>
        <strain evidence="2">NCIMB 2154T</strain>
    </source>
</reference>
<feature type="transmembrane region" description="Helical" evidence="1">
    <location>
        <begin position="6"/>
        <end position="25"/>
    </location>
</feature>
<dbReference type="AlphaFoldDB" id="A0A2H1EBB8"/>
<keyword evidence="1" id="KW-1133">Transmembrane helix</keyword>
<organism evidence="2 3">
    <name type="scientific">Tenacibaculum maritimum NCIMB 2154</name>
    <dbReference type="NCBI Taxonomy" id="1349785"/>
    <lineage>
        <taxon>Bacteria</taxon>
        <taxon>Pseudomonadati</taxon>
        <taxon>Bacteroidota</taxon>
        <taxon>Flavobacteriia</taxon>
        <taxon>Flavobacteriales</taxon>
        <taxon>Flavobacteriaceae</taxon>
        <taxon>Tenacibaculum</taxon>
    </lineage>
</organism>
<gene>
    <name evidence="2" type="ORF">MARIT_2175</name>
</gene>
<dbReference type="OrthoDB" id="1187765at2"/>
<evidence type="ECO:0000313" key="2">
    <source>
        <dbReference type="EMBL" id="SFZ83674.1"/>
    </source>
</evidence>
<evidence type="ECO:0000256" key="1">
    <source>
        <dbReference type="SAM" id="Phobius"/>
    </source>
</evidence>
<dbReference type="KEGG" id="tmar:MARIT_2175"/>
<keyword evidence="1" id="KW-0812">Transmembrane</keyword>
<name>A0A2H1EBB8_9FLAO</name>
<evidence type="ECO:0008006" key="4">
    <source>
        <dbReference type="Google" id="ProtNLM"/>
    </source>
</evidence>
<proteinExistence type="predicted"/>
<dbReference type="GeneID" id="47723654"/>
<dbReference type="RefSeq" id="WP_100211479.1">
    <property type="nucleotide sequence ID" value="NZ_CP138495.1"/>
</dbReference>
<dbReference type="Proteomes" id="UP000231564">
    <property type="component" value="Chromosome MARIT"/>
</dbReference>
<evidence type="ECO:0000313" key="3">
    <source>
        <dbReference type="Proteomes" id="UP000231564"/>
    </source>
</evidence>
<accession>A0A2H1EBB8</accession>
<sequence length="212" mass="25293">MKANFIAYYLPVFGTSIGMMFPVFLLNHKAEERLEMLVSMFTLAIIITILVGTYYYKYGDSIRFRDRKRALKKQLFTKFIETGFENNNVSVSGYIDNYYCIISSEKELLDHQRWIEIMILFNPKQEQQYISRALFERLYKLNKRQYTWNSNSLIIKKVYGIKFPVYETILKEIEEALQILKKHRISSICEAEWDLTIEESLINYHQTSRLKG</sequence>
<protein>
    <recommendedName>
        <fullName evidence="4">Transmembrane protein</fullName>
    </recommendedName>
</protein>